<keyword evidence="3" id="KW-0235">DNA replication</keyword>
<organism evidence="13 14">
    <name type="scientific">Dyella caseinilytica</name>
    <dbReference type="NCBI Taxonomy" id="1849581"/>
    <lineage>
        <taxon>Bacteria</taxon>
        <taxon>Pseudomonadati</taxon>
        <taxon>Pseudomonadota</taxon>
        <taxon>Gammaproteobacteria</taxon>
        <taxon>Lysobacterales</taxon>
        <taxon>Rhodanobacteraceae</taxon>
        <taxon>Dyella</taxon>
    </lineage>
</organism>
<dbReference type="PANTHER" id="PTHR30153">
    <property type="entry name" value="REPLICATIVE DNA HELICASE DNAB"/>
    <property type="match status" value="1"/>
</dbReference>
<dbReference type="GO" id="GO:0004386">
    <property type="term" value="F:helicase activity"/>
    <property type="evidence" value="ECO:0007669"/>
    <property type="project" value="UniProtKB-KW"/>
</dbReference>
<dbReference type="Pfam" id="PF00772">
    <property type="entry name" value="DnaB"/>
    <property type="match status" value="1"/>
</dbReference>
<dbReference type="EC" id="5.6.2.3" evidence="10"/>
<dbReference type="Pfam" id="PF03796">
    <property type="entry name" value="DnaB_C"/>
    <property type="match status" value="1"/>
</dbReference>
<evidence type="ECO:0000256" key="6">
    <source>
        <dbReference type="ARBA" id="ARBA00022806"/>
    </source>
</evidence>
<dbReference type="InterPro" id="IPR036185">
    <property type="entry name" value="DNA_heli_DnaB-like_N_sf"/>
</dbReference>
<name>A0ABX7H1E1_9GAMM</name>
<keyword evidence="6 13" id="KW-0347">Helicase</keyword>
<keyword evidence="5" id="KW-0378">Hydrolase</keyword>
<evidence type="ECO:0000256" key="1">
    <source>
        <dbReference type="ARBA" id="ARBA00008428"/>
    </source>
</evidence>
<evidence type="ECO:0000313" key="13">
    <source>
        <dbReference type="EMBL" id="QRN55235.1"/>
    </source>
</evidence>
<dbReference type="RefSeq" id="WP_188798803.1">
    <property type="nucleotide sequence ID" value="NZ_BMIZ01000001.1"/>
</dbReference>
<accession>A0ABX7H1E1</accession>
<evidence type="ECO:0000256" key="3">
    <source>
        <dbReference type="ARBA" id="ARBA00022705"/>
    </source>
</evidence>
<dbReference type="InterPro" id="IPR007694">
    <property type="entry name" value="DNA_helicase_DnaB-like_C"/>
</dbReference>
<keyword evidence="4" id="KW-0547">Nucleotide-binding</keyword>
<evidence type="ECO:0000256" key="9">
    <source>
        <dbReference type="ARBA" id="ARBA00023235"/>
    </source>
</evidence>
<sequence length="473" mass="52424">MNAQVQFDRAPADVQQLRLPPHDVGAEQAVLGALMIDAKALAKISDWLGEGDFYRKDHRLIYRAICALIGRGDPVDPLTLGEWFEANDLADLMGGMDYIYELDRNTPSAANIVAYAEIVAEKSKCRQAINIGTNLMERGYSAQMESQQIFADAQHALSQIQASKLRASLVPVKSAMARMHAELLERYQCGGGLNGIPTPWDAVNDWTNGLESGSLTLVGARPSMGKSAFAIQLALHAASLGHRTALFSVEMSDKQCMARAVACQGRIPYAWVRNPSSDNPDAGLYWGRLERATADILAMPLLLDATPAINRMQLDARCRRAHLQAPLKLVIVDHIHDMKIDPKREARFEYGEIAQTGKTLAKELDCSVIMLCQLNRSLESRANKRPGMPDFRESGELEQKADVMIGLYRDVVYDPSTPFRDVVEILRIKGREMGIGASIMLQSQLDVMRMDNWIGPLPVDDRDSGKPNHRGMR</sequence>
<evidence type="ECO:0000313" key="14">
    <source>
        <dbReference type="Proteomes" id="UP000663181"/>
    </source>
</evidence>
<dbReference type="Proteomes" id="UP000663181">
    <property type="component" value="Chromosome"/>
</dbReference>
<evidence type="ECO:0000256" key="11">
    <source>
        <dbReference type="ARBA" id="ARBA00048954"/>
    </source>
</evidence>
<reference evidence="13 14" key="1">
    <citation type="submission" date="2020-10" db="EMBL/GenBank/DDBJ databases">
        <title>Phylogeny of dyella-like bacteria.</title>
        <authorList>
            <person name="Fu J."/>
        </authorList>
    </citation>
    <scope>NUCLEOTIDE SEQUENCE [LARGE SCALE GENOMIC DNA]</scope>
    <source>
        <strain evidence="13 14">DHOB09</strain>
    </source>
</reference>
<keyword evidence="7" id="KW-0067">ATP-binding</keyword>
<protein>
    <recommendedName>
        <fullName evidence="10">DNA 5'-3' helicase</fullName>
        <ecNumber evidence="10">5.6.2.3</ecNumber>
    </recommendedName>
</protein>
<dbReference type="InterPro" id="IPR027417">
    <property type="entry name" value="P-loop_NTPase"/>
</dbReference>
<proteinExistence type="inferred from homology"/>
<dbReference type="Gene3D" id="1.10.860.10">
    <property type="entry name" value="DNAb Helicase, Chain A"/>
    <property type="match status" value="1"/>
</dbReference>
<keyword evidence="8" id="KW-0238">DNA-binding</keyword>
<evidence type="ECO:0000256" key="10">
    <source>
        <dbReference type="ARBA" id="ARBA00044969"/>
    </source>
</evidence>
<dbReference type="Gene3D" id="3.40.50.300">
    <property type="entry name" value="P-loop containing nucleotide triphosphate hydrolases"/>
    <property type="match status" value="1"/>
</dbReference>
<keyword evidence="9" id="KW-0413">Isomerase</keyword>
<comment type="similarity">
    <text evidence="1">Belongs to the helicase family. DnaB subfamily.</text>
</comment>
<gene>
    <name evidence="13" type="ORF">ISN74_07870</name>
</gene>
<dbReference type="InterPro" id="IPR007693">
    <property type="entry name" value="DNA_helicase_DnaB-like_N"/>
</dbReference>
<dbReference type="EMBL" id="CP064030">
    <property type="protein sequence ID" value="QRN55235.1"/>
    <property type="molecule type" value="Genomic_DNA"/>
</dbReference>
<dbReference type="SUPFAM" id="SSF48024">
    <property type="entry name" value="N-terminal domain of DnaB helicase"/>
    <property type="match status" value="1"/>
</dbReference>
<dbReference type="PROSITE" id="PS51199">
    <property type="entry name" value="SF4_HELICASE"/>
    <property type="match status" value="1"/>
</dbReference>
<evidence type="ECO:0000259" key="12">
    <source>
        <dbReference type="PROSITE" id="PS51199"/>
    </source>
</evidence>
<evidence type="ECO:0000256" key="8">
    <source>
        <dbReference type="ARBA" id="ARBA00023125"/>
    </source>
</evidence>
<dbReference type="SUPFAM" id="SSF52540">
    <property type="entry name" value="P-loop containing nucleoside triphosphate hydrolases"/>
    <property type="match status" value="1"/>
</dbReference>
<keyword evidence="14" id="KW-1185">Reference proteome</keyword>
<feature type="domain" description="SF4 helicase" evidence="12">
    <location>
        <begin position="189"/>
        <end position="431"/>
    </location>
</feature>
<evidence type="ECO:0000256" key="4">
    <source>
        <dbReference type="ARBA" id="ARBA00022741"/>
    </source>
</evidence>
<evidence type="ECO:0000256" key="5">
    <source>
        <dbReference type="ARBA" id="ARBA00022801"/>
    </source>
</evidence>
<comment type="catalytic activity">
    <reaction evidence="11">
        <text>ATP + H2O = ADP + phosphate + H(+)</text>
        <dbReference type="Rhea" id="RHEA:13065"/>
        <dbReference type="ChEBI" id="CHEBI:15377"/>
        <dbReference type="ChEBI" id="CHEBI:15378"/>
        <dbReference type="ChEBI" id="CHEBI:30616"/>
        <dbReference type="ChEBI" id="CHEBI:43474"/>
        <dbReference type="ChEBI" id="CHEBI:456216"/>
        <dbReference type="EC" id="5.6.2.3"/>
    </reaction>
</comment>
<dbReference type="PANTHER" id="PTHR30153:SF2">
    <property type="entry name" value="REPLICATIVE DNA HELICASE"/>
    <property type="match status" value="1"/>
</dbReference>
<keyword evidence="2" id="KW-0639">Primosome</keyword>
<dbReference type="InterPro" id="IPR016136">
    <property type="entry name" value="DNA_helicase_N/primase_C"/>
</dbReference>
<evidence type="ECO:0000256" key="2">
    <source>
        <dbReference type="ARBA" id="ARBA00022515"/>
    </source>
</evidence>
<evidence type="ECO:0000256" key="7">
    <source>
        <dbReference type="ARBA" id="ARBA00022840"/>
    </source>
</evidence>